<dbReference type="SUPFAM" id="SSF49363">
    <property type="entry name" value="Purple acid phosphatase, N-terminal domain"/>
    <property type="match status" value="1"/>
</dbReference>
<dbReference type="RefSeq" id="WP_168148677.1">
    <property type="nucleotide sequence ID" value="NZ_JAAVXB010000007.1"/>
</dbReference>
<evidence type="ECO:0000256" key="3">
    <source>
        <dbReference type="SAM" id="SignalP"/>
    </source>
</evidence>
<comment type="caution">
    <text evidence="6">The sequence shown here is derived from an EMBL/GenBank/DDBJ whole genome shotgun (WGS) entry which is preliminary data.</text>
</comment>
<proteinExistence type="predicted"/>
<reference evidence="6" key="1">
    <citation type="submission" date="2020-03" db="EMBL/GenBank/DDBJ databases">
        <title>Solimonas marina sp. nov., isolated from deep seawater of the Pacific Ocean.</title>
        <authorList>
            <person name="Liu X."/>
            <person name="Lai Q."/>
            <person name="Sun F."/>
            <person name="Gai Y."/>
            <person name="Li G."/>
            <person name="Shao Z."/>
        </authorList>
    </citation>
    <scope>NUCLEOTIDE SEQUENCE</scope>
    <source>
        <strain evidence="6">C16B3</strain>
    </source>
</reference>
<feature type="chain" id="PRO_5037445262" evidence="3">
    <location>
        <begin position="22"/>
        <end position="484"/>
    </location>
</feature>
<evidence type="ECO:0000259" key="4">
    <source>
        <dbReference type="Pfam" id="PF00149"/>
    </source>
</evidence>
<sequence>MITRRRLLQATPGLLLPPALTVLTSCGGSSPSDSGGTPGTGDCAAATPTATAASPRGLHVSWTDDPFTTRTVTWFTDGSDDPGTVIEYGPVEDGMSDCEIAQTAMPNRVEGSTKAVYDVDALTHSATISGLDEGKAVRYRVGSDAGWSDVRVLQPQPRDTFRFAHFGDHATSDASRAVLAGVQARAPDFVVIAGDLSYANGEQPVWDTYFDMLDPVASRLPVMTCPGNHENKDGDGDGYRSRVSQPGQGTYYSFDHGRVHFCFSTGGSLLTGVAGAPDLLAELAWLETDLAAAALRRANGEIDFIVFVQHYTIWTDSDGRDPANFTLVLLEEHLLVNYGVDLLAVGHDHIYERSQPMAYGQPLAGGYVQITQGGGGQSLYSLTEELGTWAAFATLRHGFTEYAVDATAIRGTTYSVENDAGELLPDGELQIIDQFEIPARSATDKATYAQRPKAIALNGFDYDAMILHTIERNRLHDLQEAGEH</sequence>
<evidence type="ECO:0000313" key="7">
    <source>
        <dbReference type="Proteomes" id="UP000653472"/>
    </source>
</evidence>
<dbReference type="GO" id="GO:0046872">
    <property type="term" value="F:metal ion binding"/>
    <property type="evidence" value="ECO:0007669"/>
    <property type="project" value="InterPro"/>
</dbReference>
<dbReference type="Pfam" id="PF16656">
    <property type="entry name" value="Pur_ac_phosph_N"/>
    <property type="match status" value="1"/>
</dbReference>
<feature type="signal peptide" evidence="3">
    <location>
        <begin position="1"/>
        <end position="21"/>
    </location>
</feature>
<accession>A0A970B774</accession>
<keyword evidence="1 3" id="KW-0732">Signal</keyword>
<dbReference type="PROSITE" id="PS51257">
    <property type="entry name" value="PROKAR_LIPOPROTEIN"/>
    <property type="match status" value="1"/>
</dbReference>
<feature type="domain" description="Calcineurin-like phosphoesterase" evidence="4">
    <location>
        <begin position="161"/>
        <end position="351"/>
    </location>
</feature>
<evidence type="ECO:0000259" key="5">
    <source>
        <dbReference type="Pfam" id="PF16656"/>
    </source>
</evidence>
<organism evidence="6 7">
    <name type="scientific">Solimonas marina</name>
    <dbReference type="NCBI Taxonomy" id="2714601"/>
    <lineage>
        <taxon>Bacteria</taxon>
        <taxon>Pseudomonadati</taxon>
        <taxon>Pseudomonadota</taxon>
        <taxon>Gammaproteobacteria</taxon>
        <taxon>Nevskiales</taxon>
        <taxon>Nevskiaceae</taxon>
        <taxon>Solimonas</taxon>
    </lineage>
</organism>
<dbReference type="EMBL" id="JAAVXB010000007">
    <property type="protein sequence ID" value="NKF23360.1"/>
    <property type="molecule type" value="Genomic_DNA"/>
</dbReference>
<dbReference type="AlphaFoldDB" id="A0A970B774"/>
<dbReference type="Gene3D" id="2.60.40.380">
    <property type="entry name" value="Purple acid phosphatase-like, N-terminal"/>
    <property type="match status" value="1"/>
</dbReference>
<dbReference type="SUPFAM" id="SSF56300">
    <property type="entry name" value="Metallo-dependent phosphatases"/>
    <property type="match status" value="1"/>
</dbReference>
<dbReference type="InterPro" id="IPR008963">
    <property type="entry name" value="Purple_acid_Pase-like_N"/>
</dbReference>
<evidence type="ECO:0000256" key="2">
    <source>
        <dbReference type="SAM" id="MobiDB-lite"/>
    </source>
</evidence>
<dbReference type="Proteomes" id="UP000653472">
    <property type="component" value="Unassembled WGS sequence"/>
</dbReference>
<dbReference type="GO" id="GO:0003993">
    <property type="term" value="F:acid phosphatase activity"/>
    <property type="evidence" value="ECO:0007669"/>
    <property type="project" value="InterPro"/>
</dbReference>
<dbReference type="InterPro" id="IPR004843">
    <property type="entry name" value="Calcineurin-like_PHP"/>
</dbReference>
<feature type="domain" description="Purple acid phosphatase N-terminal" evidence="5">
    <location>
        <begin position="55"/>
        <end position="151"/>
    </location>
</feature>
<dbReference type="InterPro" id="IPR015914">
    <property type="entry name" value="PAPs_N"/>
</dbReference>
<dbReference type="PANTHER" id="PTHR45867">
    <property type="entry name" value="PURPLE ACID PHOSPHATASE"/>
    <property type="match status" value="1"/>
</dbReference>
<feature type="compositionally biased region" description="Low complexity" evidence="2">
    <location>
        <begin position="27"/>
        <end position="57"/>
    </location>
</feature>
<dbReference type="InterPro" id="IPR029052">
    <property type="entry name" value="Metallo-depent_PP-like"/>
</dbReference>
<protein>
    <submittedName>
        <fullName evidence="6">Metallophosphoesterase family protein</fullName>
    </submittedName>
</protein>
<name>A0A970B774_9GAMM</name>
<evidence type="ECO:0000313" key="6">
    <source>
        <dbReference type="EMBL" id="NKF23360.1"/>
    </source>
</evidence>
<dbReference type="Pfam" id="PF00149">
    <property type="entry name" value="Metallophos"/>
    <property type="match status" value="1"/>
</dbReference>
<feature type="region of interest" description="Disordered" evidence="2">
    <location>
        <begin position="27"/>
        <end position="58"/>
    </location>
</feature>
<dbReference type="PANTHER" id="PTHR45867:SF3">
    <property type="entry name" value="ACID PHOSPHATASE TYPE 7"/>
    <property type="match status" value="1"/>
</dbReference>
<keyword evidence="7" id="KW-1185">Reference proteome</keyword>
<dbReference type="Gene3D" id="3.60.21.10">
    <property type="match status" value="1"/>
</dbReference>
<gene>
    <name evidence="6" type="ORF">G7Y82_13645</name>
</gene>
<evidence type="ECO:0000256" key="1">
    <source>
        <dbReference type="ARBA" id="ARBA00022729"/>
    </source>
</evidence>